<dbReference type="AlphaFoldDB" id="K0RTA8"/>
<reference evidence="1 2" key="1">
    <citation type="journal article" date="2012" name="Genome Biol.">
        <title>Genome and low-iron response of an oceanic diatom adapted to chronic iron limitation.</title>
        <authorList>
            <person name="Lommer M."/>
            <person name="Specht M."/>
            <person name="Roy A.S."/>
            <person name="Kraemer L."/>
            <person name="Andreson R."/>
            <person name="Gutowska M.A."/>
            <person name="Wolf J."/>
            <person name="Bergner S.V."/>
            <person name="Schilhabel M.B."/>
            <person name="Klostermeier U.C."/>
            <person name="Beiko R.G."/>
            <person name="Rosenstiel P."/>
            <person name="Hippler M."/>
            <person name="Laroche J."/>
        </authorList>
    </citation>
    <scope>NUCLEOTIDE SEQUENCE [LARGE SCALE GENOMIC DNA]</scope>
    <source>
        <strain evidence="1 2">CCMP1005</strain>
    </source>
</reference>
<evidence type="ECO:0000313" key="1">
    <source>
        <dbReference type="EMBL" id="EJK57088.1"/>
    </source>
</evidence>
<sequence length="62" mass="6077">MVAAIRSTALRALRSSSSNWGVTAMPAVPGSSARGLGGAAASQAWNDDTAAGSGRYALAVLA</sequence>
<keyword evidence="2" id="KW-1185">Reference proteome</keyword>
<dbReference type="OMA" id="HLWQTHP"/>
<proteinExistence type="predicted"/>
<protein>
    <submittedName>
        <fullName evidence="1">Uncharacterized protein</fullName>
    </submittedName>
</protein>
<organism evidence="1 2">
    <name type="scientific">Thalassiosira oceanica</name>
    <name type="common">Marine diatom</name>
    <dbReference type="NCBI Taxonomy" id="159749"/>
    <lineage>
        <taxon>Eukaryota</taxon>
        <taxon>Sar</taxon>
        <taxon>Stramenopiles</taxon>
        <taxon>Ochrophyta</taxon>
        <taxon>Bacillariophyta</taxon>
        <taxon>Coscinodiscophyceae</taxon>
        <taxon>Thalassiosirophycidae</taxon>
        <taxon>Thalassiosirales</taxon>
        <taxon>Thalassiosiraceae</taxon>
        <taxon>Thalassiosira</taxon>
    </lineage>
</organism>
<gene>
    <name evidence="1" type="ORF">THAOC_22906</name>
</gene>
<accession>K0RTA8</accession>
<dbReference type="OrthoDB" id="15235at2759"/>
<dbReference type="EMBL" id="AGNL01029518">
    <property type="protein sequence ID" value="EJK57088.1"/>
    <property type="molecule type" value="Genomic_DNA"/>
</dbReference>
<evidence type="ECO:0000313" key="2">
    <source>
        <dbReference type="Proteomes" id="UP000266841"/>
    </source>
</evidence>
<feature type="non-terminal residue" evidence="1">
    <location>
        <position position="62"/>
    </location>
</feature>
<name>K0RTA8_THAOC</name>
<dbReference type="Proteomes" id="UP000266841">
    <property type="component" value="Unassembled WGS sequence"/>
</dbReference>
<comment type="caution">
    <text evidence="1">The sequence shown here is derived from an EMBL/GenBank/DDBJ whole genome shotgun (WGS) entry which is preliminary data.</text>
</comment>